<evidence type="ECO:0000313" key="2">
    <source>
        <dbReference type="Proteomes" id="UP000076798"/>
    </source>
</evidence>
<proteinExistence type="predicted"/>
<accession>A0A166ETB5</accession>
<dbReference type="OrthoDB" id="3255541at2759"/>
<dbReference type="EMBL" id="KV428039">
    <property type="protein sequence ID" value="KZT39921.1"/>
    <property type="molecule type" value="Genomic_DNA"/>
</dbReference>
<protein>
    <submittedName>
        <fullName evidence="1">Uncharacterized protein</fullName>
    </submittedName>
</protein>
<reference evidence="1 2" key="1">
    <citation type="journal article" date="2016" name="Mol. Biol. Evol.">
        <title>Comparative Genomics of Early-Diverging Mushroom-Forming Fungi Provides Insights into the Origins of Lignocellulose Decay Capabilities.</title>
        <authorList>
            <person name="Nagy L.G."/>
            <person name="Riley R."/>
            <person name="Tritt A."/>
            <person name="Adam C."/>
            <person name="Daum C."/>
            <person name="Floudas D."/>
            <person name="Sun H."/>
            <person name="Yadav J.S."/>
            <person name="Pangilinan J."/>
            <person name="Larsson K.H."/>
            <person name="Matsuura K."/>
            <person name="Barry K."/>
            <person name="Labutti K."/>
            <person name="Kuo R."/>
            <person name="Ohm R.A."/>
            <person name="Bhattacharya S.S."/>
            <person name="Shirouzu T."/>
            <person name="Yoshinaga Y."/>
            <person name="Martin F.M."/>
            <person name="Grigoriev I.V."/>
            <person name="Hibbett D.S."/>
        </authorList>
    </citation>
    <scope>NUCLEOTIDE SEQUENCE [LARGE SCALE GENOMIC DNA]</scope>
    <source>
        <strain evidence="1 2">HHB10207 ss-3</strain>
    </source>
</reference>
<dbReference type="Proteomes" id="UP000076798">
    <property type="component" value="Unassembled WGS sequence"/>
</dbReference>
<dbReference type="InterPro" id="IPR032675">
    <property type="entry name" value="LRR_dom_sf"/>
</dbReference>
<dbReference type="AlphaFoldDB" id="A0A166ETB5"/>
<organism evidence="1 2">
    <name type="scientific">Sistotremastrum suecicum HHB10207 ss-3</name>
    <dbReference type="NCBI Taxonomy" id="1314776"/>
    <lineage>
        <taxon>Eukaryota</taxon>
        <taxon>Fungi</taxon>
        <taxon>Dikarya</taxon>
        <taxon>Basidiomycota</taxon>
        <taxon>Agaricomycotina</taxon>
        <taxon>Agaricomycetes</taxon>
        <taxon>Sistotremastrales</taxon>
        <taxon>Sistotremastraceae</taxon>
        <taxon>Sistotremastrum</taxon>
    </lineage>
</organism>
<name>A0A166ETB5_9AGAM</name>
<dbReference type="Gene3D" id="3.80.10.10">
    <property type="entry name" value="Ribonuclease Inhibitor"/>
    <property type="match status" value="1"/>
</dbReference>
<evidence type="ECO:0000313" key="1">
    <source>
        <dbReference type="EMBL" id="KZT39921.1"/>
    </source>
</evidence>
<sequence length="536" mass="59090">MALSYPMPYHASSSAQAFWQVGELVAEVMDHLSPTDLYACAVVSKGVSHYALGSLYRADVSFQDILKILAPVHLVSTRQPILKFDEMNFLRSPVSDDWDHFSQYARRVRSLSCISLRINVQIFLDISSVLPAGTLLFPQLHSLEWYSTFPDVMAHLDLFLGDALRDVTISGPPASLPAALEALWRRSPALRRLSVHANSVDEDAVISAAVVRGIMPTLKAFQRLEHLQMHPSLVPAAAVPFLYRLPRLTTLHLRPYLLMTASSLSNSYDSSTLDASENVFQCLKDLVCDVRLLLTGVGASLSAPSIQKLQVALNPTSTEADLDTIARLLRDNCNTLTHVTIVFERPILLPPDSSPITSTVLKSFLGIQSLRCLSIDDVRPARLTCAELEELAPMCSRLSFLVLCARARLNGPASPDSLNFGSLITLAQHCPSLSGLGLGHFVATPPPDLQANPPVFRWLRTLYMDYSTKIEDPAAVAVYLRRLLPPDARLELPPSRFRSATTTAVEAANIKAWKEVSRIFDAMKPLRNIAALHLKN</sequence>
<keyword evidence="2" id="KW-1185">Reference proteome</keyword>
<gene>
    <name evidence="1" type="ORF">SISSUDRAFT_1060719</name>
</gene>
<dbReference type="SUPFAM" id="SSF52047">
    <property type="entry name" value="RNI-like"/>
    <property type="match status" value="1"/>
</dbReference>